<dbReference type="Proteomes" id="UP000029989">
    <property type="component" value="Unassembled WGS sequence"/>
</dbReference>
<dbReference type="HAMAP" id="MF_00240">
    <property type="entry name" value="LolA"/>
    <property type="match status" value="1"/>
</dbReference>
<keyword evidence="12" id="KW-1185">Reference proteome</keyword>
<dbReference type="Pfam" id="PF03548">
    <property type="entry name" value="LolA"/>
    <property type="match status" value="1"/>
</dbReference>
<dbReference type="SUPFAM" id="SSF89392">
    <property type="entry name" value="Prokaryotic lipoproteins and lipoprotein localization factors"/>
    <property type="match status" value="1"/>
</dbReference>
<dbReference type="PANTHER" id="PTHR35869">
    <property type="entry name" value="OUTER-MEMBRANE LIPOPROTEIN CARRIER PROTEIN"/>
    <property type="match status" value="1"/>
</dbReference>
<dbReference type="GO" id="GO:0030288">
    <property type="term" value="C:outer membrane-bounded periplasmic space"/>
    <property type="evidence" value="ECO:0007669"/>
    <property type="project" value="TreeGrafter"/>
</dbReference>
<feature type="signal peptide" evidence="10">
    <location>
        <begin position="1"/>
        <end position="23"/>
    </location>
</feature>
<dbReference type="eggNOG" id="COG2834">
    <property type="taxonomic scope" value="Bacteria"/>
</dbReference>
<dbReference type="GO" id="GO:0044874">
    <property type="term" value="P:lipoprotein localization to outer membrane"/>
    <property type="evidence" value="ECO:0007669"/>
    <property type="project" value="UniProtKB-UniRule"/>
</dbReference>
<dbReference type="GO" id="GO:0042953">
    <property type="term" value="P:lipoprotein transport"/>
    <property type="evidence" value="ECO:0007669"/>
    <property type="project" value="InterPro"/>
</dbReference>
<name>A0A0A0ET16_9GAMM</name>
<keyword evidence="5 10" id="KW-0813">Transport</keyword>
<evidence type="ECO:0000256" key="6">
    <source>
        <dbReference type="ARBA" id="ARBA00022729"/>
    </source>
</evidence>
<dbReference type="RefSeq" id="WP_036212815.1">
    <property type="nucleotide sequence ID" value="NZ_AVPT01000030.1"/>
</dbReference>
<evidence type="ECO:0000256" key="4">
    <source>
        <dbReference type="ARBA" id="ARBA00014035"/>
    </source>
</evidence>
<keyword evidence="7 10" id="KW-0574">Periplasm</keyword>
<evidence type="ECO:0000256" key="2">
    <source>
        <dbReference type="ARBA" id="ARBA00007615"/>
    </source>
</evidence>
<dbReference type="InterPro" id="IPR004564">
    <property type="entry name" value="OM_lipoprot_carrier_LolA-like"/>
</dbReference>
<dbReference type="CDD" id="cd16325">
    <property type="entry name" value="LolA"/>
    <property type="match status" value="1"/>
</dbReference>
<dbReference type="STRING" id="913325.N799_10935"/>
<dbReference type="PANTHER" id="PTHR35869:SF1">
    <property type="entry name" value="OUTER-MEMBRANE LIPOPROTEIN CARRIER PROTEIN"/>
    <property type="match status" value="1"/>
</dbReference>
<evidence type="ECO:0000256" key="7">
    <source>
        <dbReference type="ARBA" id="ARBA00022764"/>
    </source>
</evidence>
<comment type="function">
    <text evidence="10">Participates in the translocation of lipoproteins from the inner membrane to the outer membrane. Only forms a complex with a lipoprotein if the residue after the N-terminal Cys is not an aspartate (The Asp acts as a targeting signal to indicate that the lipoprotein should stay in the inner membrane).</text>
</comment>
<evidence type="ECO:0000256" key="5">
    <source>
        <dbReference type="ARBA" id="ARBA00022448"/>
    </source>
</evidence>
<comment type="subunit">
    <text evidence="3 10">Monomer.</text>
</comment>
<accession>A0A0A0ET16</accession>
<keyword evidence="9 10" id="KW-0143">Chaperone</keyword>
<reference evidence="11 12" key="1">
    <citation type="journal article" date="2015" name="Stand. Genomic Sci.">
        <title>Genomic information of the arsenic-resistant bacterium Lysobacter arseniciresistens type strain ZS79(T) and comparison of Lysobacter draft genomes.</title>
        <authorList>
            <person name="Liu L."/>
            <person name="Zhang S."/>
            <person name="Luo M."/>
            <person name="Wang G."/>
        </authorList>
    </citation>
    <scope>NUCLEOTIDE SEQUENCE [LARGE SCALE GENOMIC DNA]</scope>
    <source>
        <strain evidence="11 12">ZS79</strain>
    </source>
</reference>
<evidence type="ECO:0000313" key="11">
    <source>
        <dbReference type="EMBL" id="KGM54101.1"/>
    </source>
</evidence>
<evidence type="ECO:0000313" key="12">
    <source>
        <dbReference type="Proteomes" id="UP000029989"/>
    </source>
</evidence>
<comment type="similarity">
    <text evidence="2 10">Belongs to the LolA family.</text>
</comment>
<evidence type="ECO:0000256" key="9">
    <source>
        <dbReference type="ARBA" id="ARBA00023186"/>
    </source>
</evidence>
<dbReference type="OrthoDB" id="9787361at2"/>
<comment type="subcellular location">
    <subcellularLocation>
        <location evidence="1 10">Periplasm</location>
    </subcellularLocation>
</comment>
<dbReference type="AlphaFoldDB" id="A0A0A0ET16"/>
<gene>
    <name evidence="10" type="primary">lolA</name>
    <name evidence="11" type="ORF">N799_10935</name>
</gene>
<dbReference type="NCBIfam" id="TIGR00547">
    <property type="entry name" value="lolA"/>
    <property type="match status" value="1"/>
</dbReference>
<keyword evidence="8 10" id="KW-0653">Protein transport</keyword>
<sequence length="209" mass="22754" precursor="true">MKQMTRWTAGLLIGGLVAGSAFAGARDDLDAFTSGLKGLDGDFVQRVYTSQGKLKETSSGEVQLSIPRLFRWEYTKPYPQLIVADGDKVWIYDPDLAQVTVRPQGVEEQSSPLAALFEPARLDAMFKVEEGGDASGLSWLKLTPRQGQEASFRTARLGFDDAALVKMEVVDAIGQRTEIDFKGWERNPAFASGTFKYVPAKGVDVIGGG</sequence>
<evidence type="ECO:0000256" key="10">
    <source>
        <dbReference type="HAMAP-Rule" id="MF_00240"/>
    </source>
</evidence>
<dbReference type="InterPro" id="IPR018323">
    <property type="entry name" value="OM_lipoprot_carrier_LolA_Pbac"/>
</dbReference>
<evidence type="ECO:0000256" key="3">
    <source>
        <dbReference type="ARBA" id="ARBA00011245"/>
    </source>
</evidence>
<evidence type="ECO:0000256" key="8">
    <source>
        <dbReference type="ARBA" id="ARBA00022927"/>
    </source>
</evidence>
<dbReference type="Gene3D" id="2.50.20.10">
    <property type="entry name" value="Lipoprotein localisation LolA/LolB/LppX"/>
    <property type="match status" value="1"/>
</dbReference>
<organism evidence="11 12">
    <name type="scientific">Lysobacter arseniciresistens ZS79</name>
    <dbReference type="NCBI Taxonomy" id="913325"/>
    <lineage>
        <taxon>Bacteria</taxon>
        <taxon>Pseudomonadati</taxon>
        <taxon>Pseudomonadota</taxon>
        <taxon>Gammaproteobacteria</taxon>
        <taxon>Lysobacterales</taxon>
        <taxon>Lysobacteraceae</taxon>
        <taxon>Novilysobacter</taxon>
    </lineage>
</organism>
<feature type="chain" id="PRO_5008983651" description="Outer-membrane lipoprotein carrier protein" evidence="10">
    <location>
        <begin position="24"/>
        <end position="209"/>
    </location>
</feature>
<keyword evidence="6 10" id="KW-0732">Signal</keyword>
<proteinExistence type="inferred from homology"/>
<dbReference type="InterPro" id="IPR029046">
    <property type="entry name" value="LolA/LolB/LppX"/>
</dbReference>
<dbReference type="EMBL" id="AVPT01000030">
    <property type="protein sequence ID" value="KGM54101.1"/>
    <property type="molecule type" value="Genomic_DNA"/>
</dbReference>
<protein>
    <recommendedName>
        <fullName evidence="4 10">Outer-membrane lipoprotein carrier protein</fullName>
    </recommendedName>
</protein>
<comment type="caution">
    <text evidence="11">The sequence shown here is derived from an EMBL/GenBank/DDBJ whole genome shotgun (WGS) entry which is preliminary data.</text>
</comment>
<evidence type="ECO:0000256" key="1">
    <source>
        <dbReference type="ARBA" id="ARBA00004418"/>
    </source>
</evidence>